<dbReference type="InterPro" id="IPR029063">
    <property type="entry name" value="SAM-dependent_MTases_sf"/>
</dbReference>
<comment type="caution">
    <text evidence="1">The sequence shown here is derived from an EMBL/GenBank/DDBJ whole genome shotgun (WGS) entry which is preliminary data.</text>
</comment>
<dbReference type="Proteomes" id="UP000309450">
    <property type="component" value="Unassembled WGS sequence"/>
</dbReference>
<evidence type="ECO:0008006" key="3">
    <source>
        <dbReference type="Google" id="ProtNLM"/>
    </source>
</evidence>
<proteinExistence type="predicted"/>
<accession>A0A4S3MJY3</accession>
<gene>
    <name evidence="1" type="ORF">E7811_17615</name>
</gene>
<name>A0A4S3MJY3_9RHOB</name>
<dbReference type="AlphaFoldDB" id="A0A4S3MJY3"/>
<organism evidence="1 2">
    <name type="scientific">Aliigemmobacter aestuarii</name>
    <dbReference type="NCBI Taxonomy" id="1445661"/>
    <lineage>
        <taxon>Bacteria</taxon>
        <taxon>Pseudomonadati</taxon>
        <taxon>Pseudomonadota</taxon>
        <taxon>Alphaproteobacteria</taxon>
        <taxon>Rhodobacterales</taxon>
        <taxon>Paracoccaceae</taxon>
        <taxon>Aliigemmobacter</taxon>
    </lineage>
</organism>
<protein>
    <recommendedName>
        <fullName evidence="3">Class I SAM-dependent methyltransferase</fullName>
    </recommendedName>
</protein>
<keyword evidence="2" id="KW-1185">Reference proteome</keyword>
<reference evidence="1 2" key="1">
    <citation type="submission" date="2019-04" db="EMBL/GenBank/DDBJ databases">
        <title>Draft genome sequence of Gemmobacter aestuarii sp. nov.</title>
        <authorList>
            <person name="Hameed A."/>
            <person name="Lin S.-Y."/>
            <person name="Shahina M."/>
            <person name="Lai W.-A."/>
            <person name="Young C.-C."/>
        </authorList>
    </citation>
    <scope>NUCLEOTIDE SEQUENCE [LARGE SCALE GENOMIC DNA]</scope>
    <source>
        <strain evidence="1 2">CC-PW-75</strain>
    </source>
</reference>
<dbReference type="SUPFAM" id="SSF53335">
    <property type="entry name" value="S-adenosyl-L-methionine-dependent methyltransferases"/>
    <property type="match status" value="1"/>
</dbReference>
<evidence type="ECO:0000313" key="1">
    <source>
        <dbReference type="EMBL" id="THD80845.1"/>
    </source>
</evidence>
<dbReference type="EMBL" id="SSND01000008">
    <property type="protein sequence ID" value="THD80845.1"/>
    <property type="molecule type" value="Genomic_DNA"/>
</dbReference>
<dbReference type="Gene3D" id="3.40.50.150">
    <property type="entry name" value="Vaccinia Virus protein VP39"/>
    <property type="match status" value="1"/>
</dbReference>
<evidence type="ECO:0000313" key="2">
    <source>
        <dbReference type="Proteomes" id="UP000309450"/>
    </source>
</evidence>
<sequence length="280" mass="29454">MPAPHVQITRSEAAARLAHDLSHTHCRGCGAYHAVWPYLRLIDPPRGVDADRDRLMRVLSPLLDAGTTVLLAGSADAGLAECVLDAAAERPVDLTVLDLCETPLRQCLALLGGRAAGRLRTQQGSITGAPVTPPVELIVAHSVLSFLPAEDLPRAGAFMGQSLQTGGRLVMTTSIGRSAPALSTAHHRQHVLSQLSARGVPLPGGEAEFAELLDAYTAGRAERRGPFDDLDALQRWLADAGLAVETIEDLRRGTGFDAAGRPVPRASKGVLVVARKGGCG</sequence>